<dbReference type="AlphaFoldDB" id="A0AAD1UR47"/>
<dbReference type="EMBL" id="CAMPGE010012921">
    <property type="protein sequence ID" value="CAI2371675.1"/>
    <property type="molecule type" value="Genomic_DNA"/>
</dbReference>
<name>A0AAD1UR47_EUPCR</name>
<evidence type="ECO:0000313" key="2">
    <source>
        <dbReference type="EMBL" id="CAI2371675.1"/>
    </source>
</evidence>
<feature type="compositionally biased region" description="Basic and acidic residues" evidence="1">
    <location>
        <begin position="634"/>
        <end position="649"/>
    </location>
</feature>
<feature type="region of interest" description="Disordered" evidence="1">
    <location>
        <begin position="474"/>
        <end position="494"/>
    </location>
</feature>
<feature type="region of interest" description="Disordered" evidence="1">
    <location>
        <begin position="255"/>
        <end position="277"/>
    </location>
</feature>
<comment type="caution">
    <text evidence="2">The sequence shown here is derived from an EMBL/GenBank/DDBJ whole genome shotgun (WGS) entry which is preliminary data.</text>
</comment>
<protein>
    <submittedName>
        <fullName evidence="2">Uncharacterized protein</fullName>
    </submittedName>
</protein>
<proteinExistence type="predicted"/>
<dbReference type="Proteomes" id="UP001295684">
    <property type="component" value="Unassembled WGS sequence"/>
</dbReference>
<feature type="compositionally biased region" description="Basic and acidic residues" evidence="1">
    <location>
        <begin position="267"/>
        <end position="277"/>
    </location>
</feature>
<feature type="region of interest" description="Disordered" evidence="1">
    <location>
        <begin position="626"/>
        <end position="649"/>
    </location>
</feature>
<feature type="compositionally biased region" description="Low complexity" evidence="1">
    <location>
        <begin position="362"/>
        <end position="378"/>
    </location>
</feature>
<feature type="region of interest" description="Disordered" evidence="1">
    <location>
        <begin position="362"/>
        <end position="411"/>
    </location>
</feature>
<organism evidence="2 3">
    <name type="scientific">Euplotes crassus</name>
    <dbReference type="NCBI Taxonomy" id="5936"/>
    <lineage>
        <taxon>Eukaryota</taxon>
        <taxon>Sar</taxon>
        <taxon>Alveolata</taxon>
        <taxon>Ciliophora</taxon>
        <taxon>Intramacronucleata</taxon>
        <taxon>Spirotrichea</taxon>
        <taxon>Hypotrichia</taxon>
        <taxon>Euplotida</taxon>
        <taxon>Euplotidae</taxon>
        <taxon>Moneuplotes</taxon>
    </lineage>
</organism>
<evidence type="ECO:0000256" key="1">
    <source>
        <dbReference type="SAM" id="MobiDB-lite"/>
    </source>
</evidence>
<feature type="region of interest" description="Disordered" evidence="1">
    <location>
        <begin position="88"/>
        <end position="135"/>
    </location>
</feature>
<sequence length="897" mass="102973">MERKIREKLKSGCIVKENVLKISESEVFKELAKQTSLRVESMNTSSLEKKDESIIKKRPTKVTKPKKSICAINRKGHLIDNLKVEASGMLSPNPRLQPDSASKKSKLWSKVKQVRMNSLRRPRKSKNHSKPKNKTFENLEEENIHKKMKYFYGPYDSRRCENFGLLKDFESNMKFEDSPDNTGAWKNLGDCILDSKEQLYYRIIRFLKKKNKRVIRHNKTKPQKNVNDKKKSIKMIKRKSNKVWKPIRASSKNSHGISFPISNKPIADMREDSDGSKSIERPIEIVEKNEDLRTREIIRDSIFSINSVSSRDIRNDHHKSISSKSDEEVPLIKLISPNDNKDNLERDILLDEIEELFDKNHSWSSHSNSLSSKSQSSKLAKKISLKKRRSNRNKKNFTQKKSILRTQKTKKFKKSKMLKTNTIIELLSKPAIEQNPISLKRITLDYYGIQKHTFGKSLLGEKLKGISEEVSKESSIDETDEIQNNESSRFSKATLPSHLTTLQYPRTVGSPPIRSHLLQSRIPGAPKEPKISSPLPSIPVATKPSQINQQQHTQNKFCKFKNSRGSIISSNSNESPDTSQFTKYTPILSPTSLISLNPVLSTKSISRLSKVSNVAKKQSSNNLIKTGQIADTSKSTKKEDDKAKDKMTESRVRIMKQELDQTSPVRMDDRVRHKGKGFDIAKCRIGRSKETYIRSIKDKVLAFKDQNSMQETIKNKKDFLEKFIVEKEIHKQSSFVRKAYKRNTPKILFPRKSKGPKKNRFLSPKVWNDWLIDQNCQRNQVQSVQLSPKELLSLDELSCSHEEAIMKNIISHQKDGIKKRSIFTPPNVRLYSPKVSINSVFSNPNSGSFFSPKNSMKLFKFSKSKTNKRCPQRAFSASKHSVNPGSVCLTQNSILFL</sequence>
<reference evidence="2" key="1">
    <citation type="submission" date="2023-07" db="EMBL/GenBank/DDBJ databases">
        <authorList>
            <consortium name="AG Swart"/>
            <person name="Singh M."/>
            <person name="Singh A."/>
            <person name="Seah K."/>
            <person name="Emmerich C."/>
        </authorList>
    </citation>
    <scope>NUCLEOTIDE SEQUENCE</scope>
    <source>
        <strain evidence="2">DP1</strain>
    </source>
</reference>
<keyword evidence="3" id="KW-1185">Reference proteome</keyword>
<feature type="compositionally biased region" description="Basic residues" evidence="1">
    <location>
        <begin position="103"/>
        <end position="133"/>
    </location>
</feature>
<feature type="compositionally biased region" description="Basic residues" evidence="1">
    <location>
        <begin position="379"/>
        <end position="398"/>
    </location>
</feature>
<gene>
    <name evidence="2" type="ORF">ECRASSUSDP1_LOCUS13000</name>
</gene>
<evidence type="ECO:0000313" key="3">
    <source>
        <dbReference type="Proteomes" id="UP001295684"/>
    </source>
</evidence>
<accession>A0AAD1UR47</accession>